<accession>A0A7Z0K9W7</accession>
<reference evidence="14 15" key="1">
    <citation type="submission" date="2020-07" db="EMBL/GenBank/DDBJ databases">
        <title>Sequencing the genomes of 1000 actinobacteria strains.</title>
        <authorList>
            <person name="Klenk H.-P."/>
        </authorList>
    </citation>
    <scope>NUCLEOTIDE SEQUENCE [LARGE SCALE GENOMIC DNA]</scope>
    <source>
        <strain evidence="14 15">DSM 15475</strain>
    </source>
</reference>
<evidence type="ECO:0000256" key="2">
    <source>
        <dbReference type="ARBA" id="ARBA00003213"/>
    </source>
</evidence>
<evidence type="ECO:0000256" key="10">
    <source>
        <dbReference type="HAMAP-Rule" id="MF_00185"/>
    </source>
</evidence>
<evidence type="ECO:0000256" key="7">
    <source>
        <dbReference type="ARBA" id="ARBA00022840"/>
    </source>
</evidence>
<evidence type="ECO:0000256" key="3">
    <source>
        <dbReference type="ARBA" id="ARBA00005842"/>
    </source>
</evidence>
<evidence type="ECO:0000313" key="14">
    <source>
        <dbReference type="EMBL" id="NYJ79159.1"/>
    </source>
</evidence>
<organism evidence="14 15">
    <name type="scientific">Nesterenkonia xinjiangensis</name>
    <dbReference type="NCBI Taxonomy" id="225327"/>
    <lineage>
        <taxon>Bacteria</taxon>
        <taxon>Bacillati</taxon>
        <taxon>Actinomycetota</taxon>
        <taxon>Actinomycetes</taxon>
        <taxon>Micrococcales</taxon>
        <taxon>Micrococcaceae</taxon>
        <taxon>Nesterenkonia</taxon>
    </lineage>
</organism>
<dbReference type="Gene3D" id="3.40.50.300">
    <property type="entry name" value="P-loop containing nucleotide triphosphate hydrolases"/>
    <property type="match status" value="1"/>
</dbReference>
<feature type="binding site" evidence="10">
    <location>
        <begin position="17"/>
        <end position="22"/>
    </location>
    <ligand>
        <name>substrate</name>
    </ligand>
</feature>
<comment type="caution">
    <text evidence="14">The sequence shown here is derived from an EMBL/GenBank/DDBJ whole genome shotgun (WGS) entry which is preliminary data.</text>
</comment>
<dbReference type="GO" id="GO:0005524">
    <property type="term" value="F:ATP binding"/>
    <property type="evidence" value="ECO:0007669"/>
    <property type="project" value="UniProtKB-UniRule"/>
</dbReference>
<comment type="subunit">
    <text evidence="10">Monomer.</text>
</comment>
<dbReference type="EC" id="2.5.1.75" evidence="10"/>
<dbReference type="PANTHER" id="PTHR11088:SF60">
    <property type="entry name" value="TRNA DIMETHYLALLYLTRANSFERASE"/>
    <property type="match status" value="1"/>
</dbReference>
<evidence type="ECO:0000256" key="9">
    <source>
        <dbReference type="ARBA" id="ARBA00049563"/>
    </source>
</evidence>
<feature type="site" description="Interaction with substrate tRNA" evidence="10">
    <location>
        <position position="106"/>
    </location>
</feature>
<dbReference type="PANTHER" id="PTHR11088">
    <property type="entry name" value="TRNA DIMETHYLALLYLTRANSFERASE"/>
    <property type="match status" value="1"/>
</dbReference>
<name>A0A7Z0K9W7_9MICC</name>
<dbReference type="InterPro" id="IPR027417">
    <property type="entry name" value="P-loop_NTPase"/>
</dbReference>
<dbReference type="Gene3D" id="1.10.20.140">
    <property type="match status" value="1"/>
</dbReference>
<evidence type="ECO:0000256" key="5">
    <source>
        <dbReference type="ARBA" id="ARBA00022694"/>
    </source>
</evidence>
<comment type="catalytic activity">
    <reaction evidence="9 10 11">
        <text>adenosine(37) in tRNA + dimethylallyl diphosphate = N(6)-dimethylallyladenosine(37) in tRNA + diphosphate</text>
        <dbReference type="Rhea" id="RHEA:26482"/>
        <dbReference type="Rhea" id="RHEA-COMP:10162"/>
        <dbReference type="Rhea" id="RHEA-COMP:10375"/>
        <dbReference type="ChEBI" id="CHEBI:33019"/>
        <dbReference type="ChEBI" id="CHEBI:57623"/>
        <dbReference type="ChEBI" id="CHEBI:74411"/>
        <dbReference type="ChEBI" id="CHEBI:74415"/>
        <dbReference type="EC" id="2.5.1.75"/>
    </reaction>
</comment>
<keyword evidence="15" id="KW-1185">Reference proteome</keyword>
<dbReference type="HAMAP" id="MF_00185">
    <property type="entry name" value="IPP_trans"/>
    <property type="match status" value="1"/>
</dbReference>
<evidence type="ECO:0000256" key="8">
    <source>
        <dbReference type="ARBA" id="ARBA00022842"/>
    </source>
</evidence>
<feature type="binding site" evidence="10">
    <location>
        <begin position="15"/>
        <end position="22"/>
    </location>
    <ligand>
        <name>ATP</name>
        <dbReference type="ChEBI" id="CHEBI:30616"/>
    </ligand>
</feature>
<dbReference type="AlphaFoldDB" id="A0A7Z0K9W7"/>
<keyword evidence="7 10" id="KW-0067">ATP-binding</keyword>
<feature type="region of interest" description="Interaction with substrate tRNA" evidence="10">
    <location>
        <begin position="40"/>
        <end position="43"/>
    </location>
</feature>
<keyword evidence="5 10" id="KW-0819">tRNA processing</keyword>
<evidence type="ECO:0000256" key="11">
    <source>
        <dbReference type="RuleBase" id="RU003783"/>
    </source>
</evidence>
<comment type="function">
    <text evidence="2 10 12">Catalyzes the transfer of a dimethylallyl group onto the adenine at position 37 in tRNAs that read codons beginning with uridine, leading to the formation of N6-(dimethylallyl)adenosine (i(6)A).</text>
</comment>
<comment type="caution">
    <text evidence="10">Lacks conserved residue(s) required for the propagation of feature annotation.</text>
</comment>
<comment type="similarity">
    <text evidence="3 10 13">Belongs to the IPP transferase family.</text>
</comment>
<keyword evidence="6 10" id="KW-0547">Nucleotide-binding</keyword>
<evidence type="ECO:0000256" key="4">
    <source>
        <dbReference type="ARBA" id="ARBA00022679"/>
    </source>
</evidence>
<gene>
    <name evidence="10" type="primary">miaA</name>
    <name evidence="14" type="ORF">HNR09_002570</name>
</gene>
<dbReference type="InterPro" id="IPR018022">
    <property type="entry name" value="IPT"/>
</dbReference>
<evidence type="ECO:0000256" key="12">
    <source>
        <dbReference type="RuleBase" id="RU003784"/>
    </source>
</evidence>
<protein>
    <recommendedName>
        <fullName evidence="10">tRNA dimethylallyltransferase</fullName>
        <ecNumber evidence="10">2.5.1.75</ecNumber>
    </recommendedName>
    <alternativeName>
        <fullName evidence="10">Dimethylallyl diphosphate:tRNA dimethylallyltransferase</fullName>
        <shortName evidence="10">DMAPP:tRNA dimethylallyltransferase</shortName>
        <shortName evidence="10">DMATase</shortName>
    </alternativeName>
    <alternativeName>
        <fullName evidence="10">Isopentenyl-diphosphate:tRNA isopentenyltransferase</fullName>
        <shortName evidence="10">IPP transferase</shortName>
        <shortName evidence="10">IPPT</shortName>
        <shortName evidence="10">IPTase</shortName>
    </alternativeName>
</protein>
<proteinExistence type="inferred from homology"/>
<evidence type="ECO:0000313" key="15">
    <source>
        <dbReference type="Proteomes" id="UP000535437"/>
    </source>
</evidence>
<keyword evidence="8 10" id="KW-0460">Magnesium</keyword>
<dbReference type="SUPFAM" id="SSF52540">
    <property type="entry name" value="P-loop containing nucleoside triphosphate hydrolases"/>
    <property type="match status" value="2"/>
</dbReference>
<sequence length="319" mass="35414">MAAAQSELPLIVVVGATATGKSALGVELAHRLGGEVVNADSMQLYRGMDIGTAKVTDEERRGVTHHLLDVLDVTQEASVAVYRQRAREIIAEIRGRGRVPVLVGGSGLYVRAVIDSIEFPPTDPQVRSVLTQRLEDAGSDPLREELREVDPESAAAIQDDRRLVRALEVVRLTGRSFSSFMPQRLHEPQLEPVRQIGLRMPRALLRERIETRVQRMAAGGLLEEVRTLALAGLREGRTASRAIGYQQFLAVLDGQLTQSEAIEETVASTRRFAKRQDTWFRADPRISWLDVDMDAEDVVGELAERAQVTLQEAERSPRR</sequence>
<dbReference type="NCBIfam" id="TIGR00174">
    <property type="entry name" value="miaA"/>
    <property type="match status" value="1"/>
</dbReference>
<dbReference type="InterPro" id="IPR039657">
    <property type="entry name" value="Dimethylallyltransferase"/>
</dbReference>
<comment type="cofactor">
    <cofactor evidence="1 10">
        <name>Mg(2+)</name>
        <dbReference type="ChEBI" id="CHEBI:18420"/>
    </cofactor>
</comment>
<dbReference type="EMBL" id="JACCFY010000001">
    <property type="protein sequence ID" value="NYJ79159.1"/>
    <property type="molecule type" value="Genomic_DNA"/>
</dbReference>
<evidence type="ECO:0000256" key="6">
    <source>
        <dbReference type="ARBA" id="ARBA00022741"/>
    </source>
</evidence>
<evidence type="ECO:0000256" key="13">
    <source>
        <dbReference type="RuleBase" id="RU003785"/>
    </source>
</evidence>
<evidence type="ECO:0000256" key="1">
    <source>
        <dbReference type="ARBA" id="ARBA00001946"/>
    </source>
</evidence>
<dbReference type="Pfam" id="PF01715">
    <property type="entry name" value="IPPT"/>
    <property type="match status" value="1"/>
</dbReference>
<feature type="site" description="Interaction with substrate tRNA" evidence="10">
    <location>
        <position position="127"/>
    </location>
</feature>
<dbReference type="RefSeq" id="WP_179542418.1">
    <property type="nucleotide sequence ID" value="NZ_BAAALL010000001.1"/>
</dbReference>
<keyword evidence="4 10" id="KW-0808">Transferase</keyword>
<dbReference type="GO" id="GO:0052381">
    <property type="term" value="F:tRNA dimethylallyltransferase activity"/>
    <property type="evidence" value="ECO:0007669"/>
    <property type="project" value="UniProtKB-UniRule"/>
</dbReference>
<dbReference type="Proteomes" id="UP000535437">
    <property type="component" value="Unassembled WGS sequence"/>
</dbReference>
<dbReference type="GO" id="GO:0006400">
    <property type="term" value="P:tRNA modification"/>
    <property type="evidence" value="ECO:0007669"/>
    <property type="project" value="TreeGrafter"/>
</dbReference>